<dbReference type="GO" id="GO:0003676">
    <property type="term" value="F:nucleic acid binding"/>
    <property type="evidence" value="ECO:0007669"/>
    <property type="project" value="InterPro"/>
</dbReference>
<sequence length="327" mass="38255">MTRSLLLIIKSNLERNVSLKDIAINLNLGYTTVKKYSGLILNEPNFIENFNNQKKLNVNNIENDHTKTQIIRMIDNQNSTKQKKNKNELRRDNIIISKSRISRLIKEADYTRKRLGKIPIQRNSPAVIKKRRLYCIGLRQIEDEDLLFLDESGFNSGITRNYGYSPRVQKSVSANEFSRQRNTSLIAVISIRGCLAHECYSGAINSTILEQFIREKLPNYREKNQKKTFVLYNVKFHHCENIARVCREKGISLRFLPPYFPQLNPIENFFSVVKSNFKRSRLPKYNFDQLKIIIENSIIAIGFDIYPNLFRNMRRWLTVGEAGEVFI</sequence>
<feature type="domain" description="Tc1-like transposase DDE" evidence="1">
    <location>
        <begin position="145"/>
        <end position="282"/>
    </location>
</feature>
<dbReference type="Proteomes" id="UP000051530">
    <property type="component" value="Unassembled WGS sequence"/>
</dbReference>
<dbReference type="InterPro" id="IPR036397">
    <property type="entry name" value="RNaseH_sf"/>
</dbReference>
<protein>
    <recommendedName>
        <fullName evidence="1">Tc1-like transposase DDE domain-containing protein</fullName>
    </recommendedName>
</protein>
<evidence type="ECO:0000313" key="2">
    <source>
        <dbReference type="EMBL" id="KRH93819.1"/>
    </source>
</evidence>
<name>A0A0R0M5W0_9MICR</name>
<dbReference type="PANTHER" id="PTHR46564">
    <property type="entry name" value="TRANSPOSASE"/>
    <property type="match status" value="1"/>
</dbReference>
<reference evidence="2 3" key="1">
    <citation type="submission" date="2015-07" db="EMBL/GenBank/DDBJ databases">
        <title>The genome of Pseudoloma neurophilia, a relevant intracellular parasite of the zebrafish.</title>
        <authorList>
            <person name="Ndikumana S."/>
            <person name="Pelin A."/>
            <person name="Sanders J."/>
            <person name="Corradi N."/>
        </authorList>
    </citation>
    <scope>NUCLEOTIDE SEQUENCE [LARGE SCALE GENOMIC DNA]</scope>
    <source>
        <strain evidence="2 3">MK1</strain>
    </source>
</reference>
<dbReference type="Pfam" id="PF13358">
    <property type="entry name" value="DDE_3"/>
    <property type="match status" value="1"/>
</dbReference>
<dbReference type="Gene3D" id="3.30.420.10">
    <property type="entry name" value="Ribonuclease H-like superfamily/Ribonuclease H"/>
    <property type="match status" value="1"/>
</dbReference>
<organism evidence="2 3">
    <name type="scientific">Pseudoloma neurophilia</name>
    <dbReference type="NCBI Taxonomy" id="146866"/>
    <lineage>
        <taxon>Eukaryota</taxon>
        <taxon>Fungi</taxon>
        <taxon>Fungi incertae sedis</taxon>
        <taxon>Microsporidia</taxon>
        <taxon>Pseudoloma</taxon>
    </lineage>
</organism>
<evidence type="ECO:0000259" key="1">
    <source>
        <dbReference type="Pfam" id="PF13358"/>
    </source>
</evidence>
<comment type="caution">
    <text evidence="2">The sequence shown here is derived from an EMBL/GenBank/DDBJ whole genome shotgun (WGS) entry which is preliminary data.</text>
</comment>
<dbReference type="InterPro" id="IPR038717">
    <property type="entry name" value="Tc1-like_DDE_dom"/>
</dbReference>
<keyword evidence="3" id="KW-1185">Reference proteome</keyword>
<gene>
    <name evidence="2" type="ORF">M153_5460004753</name>
</gene>
<dbReference type="VEuPathDB" id="MicrosporidiaDB:M153_5460004753"/>
<dbReference type="AlphaFoldDB" id="A0A0R0M5W0"/>
<accession>A0A0R0M5W0</accession>
<dbReference type="OrthoDB" id="2195270at2759"/>
<evidence type="ECO:0000313" key="3">
    <source>
        <dbReference type="Proteomes" id="UP000051530"/>
    </source>
</evidence>
<dbReference type="PANTHER" id="PTHR46564:SF1">
    <property type="entry name" value="TRANSPOSASE"/>
    <property type="match status" value="1"/>
</dbReference>
<proteinExistence type="predicted"/>
<dbReference type="EMBL" id="LGUB01000205">
    <property type="protein sequence ID" value="KRH93819.1"/>
    <property type="molecule type" value="Genomic_DNA"/>
</dbReference>